<evidence type="ECO:0000313" key="5">
    <source>
        <dbReference type="Proteomes" id="UP000320475"/>
    </source>
</evidence>
<dbReference type="AlphaFoldDB" id="A0A507C5X9"/>
<reference evidence="4 5" key="1">
    <citation type="journal article" date="2019" name="Sci. Rep.">
        <title>Comparative genomics of chytrid fungi reveal insights into the obligate biotrophic and pathogenic lifestyle of Synchytrium endobioticum.</title>
        <authorList>
            <person name="van de Vossenberg B.T.L.H."/>
            <person name="Warris S."/>
            <person name="Nguyen H.D.T."/>
            <person name="van Gent-Pelzer M.P.E."/>
            <person name="Joly D.L."/>
            <person name="van de Geest H.C."/>
            <person name="Bonants P.J.M."/>
            <person name="Smith D.S."/>
            <person name="Levesque C.A."/>
            <person name="van der Lee T.A.J."/>
        </authorList>
    </citation>
    <scope>NUCLEOTIDE SEQUENCE [LARGE SCALE GENOMIC DNA]</scope>
    <source>
        <strain evidence="3 5">LEV6574</strain>
        <strain evidence="2 4">MB42</strain>
    </source>
</reference>
<dbReference type="VEuPathDB" id="FungiDB:SeMB42_g07106"/>
<feature type="compositionally biased region" description="Acidic residues" evidence="1">
    <location>
        <begin position="188"/>
        <end position="206"/>
    </location>
</feature>
<dbReference type="EMBL" id="QEAM01000698">
    <property type="protein sequence ID" value="TPX36427.1"/>
    <property type="molecule type" value="Genomic_DNA"/>
</dbReference>
<gene>
    <name evidence="3" type="ORF">SeLEV6574_g08052</name>
    <name evidence="2" type="ORF">SeMB42_g07106</name>
</gene>
<evidence type="ECO:0000313" key="2">
    <source>
        <dbReference type="EMBL" id="TPX36099.1"/>
    </source>
</evidence>
<evidence type="ECO:0000313" key="4">
    <source>
        <dbReference type="Proteomes" id="UP000317494"/>
    </source>
</evidence>
<evidence type="ECO:0000256" key="1">
    <source>
        <dbReference type="SAM" id="MobiDB-lite"/>
    </source>
</evidence>
<feature type="region of interest" description="Disordered" evidence="1">
    <location>
        <begin position="1"/>
        <end position="59"/>
    </location>
</feature>
<protein>
    <submittedName>
        <fullName evidence="3">Uncharacterized protein</fullName>
    </submittedName>
</protein>
<dbReference type="EMBL" id="QEAN01000459">
    <property type="protein sequence ID" value="TPX36099.1"/>
    <property type="molecule type" value="Genomic_DNA"/>
</dbReference>
<feature type="compositionally biased region" description="Basic and acidic residues" evidence="1">
    <location>
        <begin position="168"/>
        <end position="187"/>
    </location>
</feature>
<name>A0A507C5X9_9FUNG</name>
<comment type="caution">
    <text evidence="3">The sequence shown here is derived from an EMBL/GenBank/DDBJ whole genome shotgun (WGS) entry which is preliminary data.</text>
</comment>
<feature type="compositionally biased region" description="Basic and acidic residues" evidence="1">
    <location>
        <begin position="109"/>
        <end position="124"/>
    </location>
</feature>
<keyword evidence="4" id="KW-1185">Reference proteome</keyword>
<accession>A0A507C5X9</accession>
<dbReference type="Proteomes" id="UP000320475">
    <property type="component" value="Unassembled WGS sequence"/>
</dbReference>
<organism evidence="3 5">
    <name type="scientific">Synchytrium endobioticum</name>
    <dbReference type="NCBI Taxonomy" id="286115"/>
    <lineage>
        <taxon>Eukaryota</taxon>
        <taxon>Fungi</taxon>
        <taxon>Fungi incertae sedis</taxon>
        <taxon>Chytridiomycota</taxon>
        <taxon>Chytridiomycota incertae sedis</taxon>
        <taxon>Chytridiomycetes</taxon>
        <taxon>Synchytriales</taxon>
        <taxon>Synchytriaceae</taxon>
        <taxon>Synchytrium</taxon>
    </lineage>
</organism>
<feature type="compositionally biased region" description="Basic and acidic residues" evidence="1">
    <location>
        <begin position="35"/>
        <end position="45"/>
    </location>
</feature>
<proteinExistence type="predicted"/>
<feature type="region of interest" description="Disordered" evidence="1">
    <location>
        <begin position="109"/>
        <end position="206"/>
    </location>
</feature>
<feature type="compositionally biased region" description="Basic and acidic residues" evidence="1">
    <location>
        <begin position="132"/>
        <end position="157"/>
    </location>
</feature>
<evidence type="ECO:0000313" key="3">
    <source>
        <dbReference type="EMBL" id="TPX36427.1"/>
    </source>
</evidence>
<dbReference type="Proteomes" id="UP000317494">
    <property type="component" value="Unassembled WGS sequence"/>
</dbReference>
<sequence>MGCKGSKPKVAPAEMAGVPKGKKVSPDPETLAEVSARKTDNKGIDKTAPLPSIPKNVQRPTTARAIAFTIPFDEDPVTKSHTTINKRSLPSLNLDVSNKLANAEARWQELDSKSSLKFSADRKRPVPGNLTKKTDRDADELREKLLERDKKAEENRIKHLQNKKAVALKKDKYADEVRERAKTRNDGEENDDEIEYGGEGDEEDEK</sequence>
<dbReference type="OrthoDB" id="2125900at2759"/>